<evidence type="ECO:0000256" key="4">
    <source>
        <dbReference type="ARBA" id="ARBA00013040"/>
    </source>
</evidence>
<dbReference type="EMBL" id="ABEU02000024">
    <property type="protein sequence ID" value="PNR28151.1"/>
    <property type="molecule type" value="Genomic_DNA"/>
</dbReference>
<sequence>MAKRRFELGLWVGLILLVDFVCGTVALAKFDVRQHISSTTSYEAGRRIEYGNEIVSSPEGCVPVHINLVARHGVRRPTEKRIKELEGFADRLRVLSAEAAKNQNETTSLPPAWIKEWKSPWSDKQIGGELLPKGEEELYDLALRYKSKYPEIFSEQYHPDVYPIIATQVGRSSASSVAFGMGMFAGQGTLGAGKQRAFSVITESKGHDVHLRFHDTCMAYKESKKLRKPKVAGWQAGVYDLVAKSVQGRYSLAVNNSDVATLWLLCKNEASLLDIVDQACGMFTTEEIEWLEWADDLGTHHLKGYGDTLNYRMGVPLLNDVVKTMDRVIADAQSKKTTEKARLRFAHAETVIPFSCLLGLFLEGTDIKSIQSEEPLKAPPRPPHQRTWRGALVTPFAANTALVLHKCSTDNGAGMKYFVQALHNERPVIMPACNGTHFCPIETFKEHVVAPHTKRSYESLCKMEVVHEPVHDTFLSKFFYIPSHLFRWLFRSAPAQGDCHTDL</sequence>
<evidence type="ECO:0000256" key="11">
    <source>
        <dbReference type="ARBA" id="ARBA00031642"/>
    </source>
</evidence>
<comment type="catalytic activity">
    <reaction evidence="13">
        <text>1D-myo-inositol 1,2,4,5,6-pentakisphosphate + H2O = 1D-myo-inositol 1,2,5,6-tetrakisphosphate + phosphate</text>
        <dbReference type="Rhea" id="RHEA:77115"/>
        <dbReference type="ChEBI" id="CHEBI:15377"/>
        <dbReference type="ChEBI" id="CHEBI:43474"/>
        <dbReference type="ChEBI" id="CHEBI:57798"/>
        <dbReference type="ChEBI" id="CHEBI:195535"/>
        <dbReference type="EC" id="3.1.3.62"/>
    </reaction>
    <physiologicalReaction direction="left-to-right" evidence="13">
        <dbReference type="Rhea" id="RHEA:77116"/>
    </physiologicalReaction>
</comment>
<evidence type="ECO:0000256" key="6">
    <source>
        <dbReference type="ARBA" id="ARBA00022475"/>
    </source>
</evidence>
<evidence type="ECO:0000256" key="16">
    <source>
        <dbReference type="PIRSR" id="PIRSR000894-2"/>
    </source>
</evidence>
<dbReference type="GeneID" id="112276329"/>
<dbReference type="PaxDb" id="3218-PP1S73_34V6.1"/>
<organism evidence="17">
    <name type="scientific">Physcomitrium patens</name>
    <name type="common">Spreading-leaved earth moss</name>
    <name type="synonym">Physcomitrella patens</name>
    <dbReference type="NCBI Taxonomy" id="3218"/>
    <lineage>
        <taxon>Eukaryota</taxon>
        <taxon>Viridiplantae</taxon>
        <taxon>Streptophyta</taxon>
        <taxon>Embryophyta</taxon>
        <taxon>Bryophyta</taxon>
        <taxon>Bryophytina</taxon>
        <taxon>Bryopsida</taxon>
        <taxon>Funariidae</taxon>
        <taxon>Funariales</taxon>
        <taxon>Funariaceae</taxon>
        <taxon>Physcomitrium</taxon>
    </lineage>
</organism>
<comment type="catalytic activity">
    <reaction evidence="12">
        <text>1D-myo-inositol 1,2,5,6-tetrakisphosphate + H2O = 1D-myo-inositol 1,2,6-trisphosphate + phosphate</text>
        <dbReference type="Rhea" id="RHEA:77119"/>
        <dbReference type="ChEBI" id="CHEBI:15377"/>
        <dbReference type="ChEBI" id="CHEBI:43474"/>
        <dbReference type="ChEBI" id="CHEBI:195535"/>
        <dbReference type="ChEBI" id="CHEBI:195537"/>
        <dbReference type="EC" id="3.1.3.62"/>
    </reaction>
    <physiologicalReaction direction="left-to-right" evidence="12">
        <dbReference type="Rhea" id="RHEA:77120"/>
    </physiologicalReaction>
</comment>
<evidence type="ECO:0000256" key="10">
    <source>
        <dbReference type="ARBA" id="ARBA00023180"/>
    </source>
</evidence>
<evidence type="ECO:0000256" key="14">
    <source>
        <dbReference type="ARBA" id="ARBA00043691"/>
    </source>
</evidence>
<evidence type="ECO:0000256" key="13">
    <source>
        <dbReference type="ARBA" id="ARBA00043671"/>
    </source>
</evidence>
<comment type="catalytic activity">
    <reaction evidence="15">
        <text>(2R)-2,3-bisphosphoglycerate + H2O = (2R)-2-phosphoglycerate + phosphate</text>
        <dbReference type="Rhea" id="RHEA:27381"/>
        <dbReference type="ChEBI" id="CHEBI:15377"/>
        <dbReference type="ChEBI" id="CHEBI:43474"/>
        <dbReference type="ChEBI" id="CHEBI:58248"/>
        <dbReference type="ChEBI" id="CHEBI:58289"/>
        <dbReference type="EC" id="3.1.3.80"/>
    </reaction>
    <physiologicalReaction direction="left-to-right" evidence="15">
        <dbReference type="Rhea" id="RHEA:27382"/>
    </physiologicalReaction>
</comment>
<keyword evidence="6" id="KW-1003">Cell membrane</keyword>
<keyword evidence="10" id="KW-0325">Glycoprotein</keyword>
<dbReference type="SUPFAM" id="SSF53254">
    <property type="entry name" value="Phosphoglycerate mutase-like"/>
    <property type="match status" value="1"/>
</dbReference>
<evidence type="ECO:0000256" key="1">
    <source>
        <dbReference type="ARBA" id="ARBA00004236"/>
    </source>
</evidence>
<dbReference type="Proteomes" id="UP000006727">
    <property type="component" value="Chromosome 24"/>
</dbReference>
<dbReference type="EnsemblPlants" id="Pp3c24_6790V3.1">
    <property type="protein sequence ID" value="Pp3c24_6790V3.1"/>
    <property type="gene ID" value="Pp3c24_6790"/>
</dbReference>
<reference evidence="17 19" key="1">
    <citation type="journal article" date="2008" name="Science">
        <title>The Physcomitrella genome reveals evolutionary insights into the conquest of land by plants.</title>
        <authorList>
            <person name="Rensing S."/>
            <person name="Lang D."/>
            <person name="Zimmer A."/>
            <person name="Terry A."/>
            <person name="Salamov A."/>
            <person name="Shapiro H."/>
            <person name="Nishiyama T."/>
            <person name="Perroud P.-F."/>
            <person name="Lindquist E."/>
            <person name="Kamisugi Y."/>
            <person name="Tanahashi T."/>
            <person name="Sakakibara K."/>
            <person name="Fujita T."/>
            <person name="Oishi K."/>
            <person name="Shin-I T."/>
            <person name="Kuroki Y."/>
            <person name="Toyoda A."/>
            <person name="Suzuki Y."/>
            <person name="Hashimoto A."/>
            <person name="Yamaguchi K."/>
            <person name="Sugano A."/>
            <person name="Kohara Y."/>
            <person name="Fujiyama A."/>
            <person name="Anterola A."/>
            <person name="Aoki S."/>
            <person name="Ashton N."/>
            <person name="Barbazuk W.B."/>
            <person name="Barker E."/>
            <person name="Bennetzen J."/>
            <person name="Bezanilla M."/>
            <person name="Blankenship R."/>
            <person name="Cho S.H."/>
            <person name="Dutcher S."/>
            <person name="Estelle M."/>
            <person name="Fawcett J.A."/>
            <person name="Gundlach H."/>
            <person name="Hanada K."/>
            <person name="Heyl A."/>
            <person name="Hicks K.A."/>
            <person name="Hugh J."/>
            <person name="Lohr M."/>
            <person name="Mayer K."/>
            <person name="Melkozernov A."/>
            <person name="Murata T."/>
            <person name="Nelson D."/>
            <person name="Pils B."/>
            <person name="Prigge M."/>
            <person name="Reiss B."/>
            <person name="Renner T."/>
            <person name="Rombauts S."/>
            <person name="Rushton P."/>
            <person name="Sanderfoot A."/>
            <person name="Schween G."/>
            <person name="Shiu S.-H."/>
            <person name="Stueber K."/>
            <person name="Theodoulou F.L."/>
            <person name="Tu H."/>
            <person name="Van de Peer Y."/>
            <person name="Verrier P.J."/>
            <person name="Waters E."/>
            <person name="Wood A."/>
            <person name="Yang L."/>
            <person name="Cove D."/>
            <person name="Cuming A."/>
            <person name="Hasebe M."/>
            <person name="Lucas S."/>
            <person name="Mishler D.B."/>
            <person name="Reski R."/>
            <person name="Grigoriev I."/>
            <person name="Quatrano R.S."/>
            <person name="Boore J.L."/>
        </authorList>
    </citation>
    <scope>NUCLEOTIDE SEQUENCE [LARGE SCALE GENOMIC DNA]</scope>
    <source>
        <strain evidence="18 19">cv. Gransden 2004</strain>
    </source>
</reference>
<dbReference type="PANTHER" id="PTHR20963:SF8">
    <property type="entry name" value="MULTIPLE INOSITOL POLYPHOSPHATE PHOSPHATASE 1"/>
    <property type="match status" value="1"/>
</dbReference>
<reference evidence="18" key="3">
    <citation type="submission" date="2020-12" db="UniProtKB">
        <authorList>
            <consortium name="EnsemblPlants"/>
        </authorList>
    </citation>
    <scope>IDENTIFICATION</scope>
</reference>
<dbReference type="CDD" id="cd07061">
    <property type="entry name" value="HP_HAP_like"/>
    <property type="match status" value="1"/>
</dbReference>
<keyword evidence="19" id="KW-1185">Reference proteome</keyword>
<dbReference type="RefSeq" id="XP_024363321.1">
    <property type="nucleotide sequence ID" value="XM_024507553.2"/>
</dbReference>
<dbReference type="FunFam" id="3.40.50.1240:FF:000017">
    <property type="entry name" value="Histidine acid phosphatase family protein"/>
    <property type="match status" value="1"/>
</dbReference>
<dbReference type="InterPro" id="IPR016274">
    <property type="entry name" value="Histidine_acid_Pase_euk"/>
</dbReference>
<dbReference type="EC" id="3.1.3.80" evidence="3"/>
<dbReference type="OrthoDB" id="6509975at2759"/>
<dbReference type="EC" id="3.1.3.62" evidence="4"/>
<dbReference type="Gramene" id="Pp3c24_6790V3.2">
    <property type="protein sequence ID" value="Pp3c24_6790V3.2"/>
    <property type="gene ID" value="Pp3c24_6790"/>
</dbReference>
<evidence type="ECO:0000256" key="9">
    <source>
        <dbReference type="ARBA" id="ARBA00023136"/>
    </source>
</evidence>
<protein>
    <recommendedName>
        <fullName evidence="5">Multiple inositol polyphosphate phosphatase 1</fullName>
        <ecNumber evidence="4">3.1.3.62</ecNumber>
        <ecNumber evidence="3">3.1.3.80</ecNumber>
    </recommendedName>
    <alternativeName>
        <fullName evidence="11">2,3-bisphosphoglycerate 3-phosphatase</fullName>
    </alternativeName>
</protein>
<dbReference type="InterPro" id="IPR000560">
    <property type="entry name" value="His_Pase_clade-2"/>
</dbReference>
<evidence type="ECO:0000256" key="3">
    <source>
        <dbReference type="ARBA" id="ARBA00012976"/>
    </source>
</evidence>
<comment type="subcellular location">
    <subcellularLocation>
        <location evidence="1">Cell membrane</location>
    </subcellularLocation>
</comment>
<evidence type="ECO:0000313" key="17">
    <source>
        <dbReference type="EMBL" id="PNR28151.1"/>
    </source>
</evidence>
<dbReference type="GO" id="GO:0003993">
    <property type="term" value="F:acid phosphatase activity"/>
    <property type="evidence" value="ECO:0000318"/>
    <property type="project" value="GO_Central"/>
</dbReference>
<dbReference type="FunCoup" id="A0A2K1IFU4">
    <property type="interactions" value="4262"/>
</dbReference>
<evidence type="ECO:0000256" key="12">
    <source>
        <dbReference type="ARBA" id="ARBA00043668"/>
    </source>
</evidence>
<reference evidence="17 19" key="2">
    <citation type="journal article" date="2018" name="Plant J.">
        <title>The Physcomitrella patens chromosome-scale assembly reveals moss genome structure and evolution.</title>
        <authorList>
            <person name="Lang D."/>
            <person name="Ullrich K.K."/>
            <person name="Murat F."/>
            <person name="Fuchs J."/>
            <person name="Jenkins J."/>
            <person name="Haas F.B."/>
            <person name="Piednoel M."/>
            <person name="Gundlach H."/>
            <person name="Van Bel M."/>
            <person name="Meyberg R."/>
            <person name="Vives C."/>
            <person name="Morata J."/>
            <person name="Symeonidi A."/>
            <person name="Hiss M."/>
            <person name="Muchero W."/>
            <person name="Kamisugi Y."/>
            <person name="Saleh O."/>
            <person name="Blanc G."/>
            <person name="Decker E.L."/>
            <person name="van Gessel N."/>
            <person name="Grimwood J."/>
            <person name="Hayes R.D."/>
            <person name="Graham S.W."/>
            <person name="Gunter L.E."/>
            <person name="McDaniel S.F."/>
            <person name="Hoernstein S.N.W."/>
            <person name="Larsson A."/>
            <person name="Li F.W."/>
            <person name="Perroud P.F."/>
            <person name="Phillips J."/>
            <person name="Ranjan P."/>
            <person name="Rokshar D.S."/>
            <person name="Rothfels C.J."/>
            <person name="Schneider L."/>
            <person name="Shu S."/>
            <person name="Stevenson D.W."/>
            <person name="Thummler F."/>
            <person name="Tillich M."/>
            <person name="Villarreal Aguilar J.C."/>
            <person name="Widiez T."/>
            <person name="Wong G.K."/>
            <person name="Wymore A."/>
            <person name="Zhang Y."/>
            <person name="Zimmer A.D."/>
            <person name="Quatrano R.S."/>
            <person name="Mayer K.F.X."/>
            <person name="Goodstein D."/>
            <person name="Casacuberta J.M."/>
            <person name="Vandepoele K."/>
            <person name="Reski R."/>
            <person name="Cuming A.C."/>
            <person name="Tuskan G.A."/>
            <person name="Maumus F."/>
            <person name="Salse J."/>
            <person name="Schmutz J."/>
            <person name="Rensing S.A."/>
        </authorList>
    </citation>
    <scope>NUCLEOTIDE SEQUENCE [LARGE SCALE GENOMIC DNA]</scope>
    <source>
        <strain evidence="18 19">cv. Gransden 2004</strain>
    </source>
</reference>
<keyword evidence="8" id="KW-0378">Hydrolase</keyword>
<dbReference type="PANTHER" id="PTHR20963">
    <property type="entry name" value="MULTIPLE INOSITOL POLYPHOSPHATE PHOSPHATASE-RELATED"/>
    <property type="match status" value="1"/>
</dbReference>
<keyword evidence="16" id="KW-1015">Disulfide bond</keyword>
<dbReference type="GO" id="GO:0005886">
    <property type="term" value="C:plasma membrane"/>
    <property type="evidence" value="ECO:0007669"/>
    <property type="project" value="UniProtKB-SubCell"/>
</dbReference>
<dbReference type="PIRSF" id="PIRSF000894">
    <property type="entry name" value="Acid_phosphatase"/>
    <property type="match status" value="1"/>
</dbReference>
<name>A0A2K1IFU4_PHYPA</name>
<keyword evidence="9" id="KW-0472">Membrane</keyword>
<evidence type="ECO:0000256" key="2">
    <source>
        <dbReference type="ARBA" id="ARBA00008422"/>
    </source>
</evidence>
<comment type="similarity">
    <text evidence="2">Belongs to the histidine acid phosphatase family. MINPP1 subfamily.</text>
</comment>
<evidence type="ECO:0000313" key="18">
    <source>
        <dbReference type="EnsemblPlants" id="Pp3c24_6790V3.1"/>
    </source>
</evidence>
<evidence type="ECO:0000256" key="8">
    <source>
        <dbReference type="ARBA" id="ARBA00022801"/>
    </source>
</evidence>
<dbReference type="GO" id="GO:0034417">
    <property type="term" value="F:bisphosphoglycerate 3-phosphatase activity"/>
    <property type="evidence" value="ECO:0007669"/>
    <property type="project" value="UniProtKB-EC"/>
</dbReference>
<evidence type="ECO:0000256" key="5">
    <source>
        <dbReference type="ARBA" id="ARBA00018097"/>
    </source>
</evidence>
<dbReference type="KEGG" id="ppp:112276329"/>
<feature type="disulfide bond" evidence="16">
    <location>
        <begin position="433"/>
        <end position="439"/>
    </location>
</feature>
<dbReference type="OMA" id="RGRSDWC"/>
<dbReference type="GO" id="GO:0052745">
    <property type="term" value="F:inositol phosphate phosphatase activity"/>
    <property type="evidence" value="ECO:0000318"/>
    <property type="project" value="GO_Central"/>
</dbReference>
<feature type="disulfide bond" evidence="16">
    <location>
        <begin position="61"/>
        <end position="407"/>
    </location>
</feature>
<accession>A0A2K1IFU4</accession>
<proteinExistence type="inferred from homology"/>
<keyword evidence="7" id="KW-0732">Signal</keyword>
<dbReference type="STRING" id="3218.A0A2K1IFU4"/>
<evidence type="ECO:0000256" key="7">
    <source>
        <dbReference type="ARBA" id="ARBA00022729"/>
    </source>
</evidence>
<evidence type="ECO:0000313" key="19">
    <source>
        <dbReference type="Proteomes" id="UP000006727"/>
    </source>
</evidence>
<dbReference type="Pfam" id="PF00328">
    <property type="entry name" value="His_Phos_2"/>
    <property type="match status" value="1"/>
</dbReference>
<dbReference type="Gene3D" id="3.40.50.1240">
    <property type="entry name" value="Phosphoglycerate mutase-like"/>
    <property type="match status" value="1"/>
</dbReference>
<evidence type="ECO:0000256" key="15">
    <source>
        <dbReference type="ARBA" id="ARBA00043832"/>
    </source>
</evidence>
<dbReference type="AlphaFoldDB" id="A0A2K1IFU4"/>
<feature type="disulfide bond" evidence="16">
    <location>
        <begin position="266"/>
        <end position="280"/>
    </location>
</feature>
<dbReference type="EnsemblPlants" id="Pp3c24_6790V3.2">
    <property type="protein sequence ID" value="Pp3c24_6790V3.2"/>
    <property type="gene ID" value="Pp3c24_6790"/>
</dbReference>
<dbReference type="InterPro" id="IPR029033">
    <property type="entry name" value="His_PPase_superfam"/>
</dbReference>
<gene>
    <name evidence="18" type="primary">LOC112276329</name>
    <name evidence="17" type="ORF">PHYPA_028743</name>
</gene>
<comment type="catalytic activity">
    <reaction evidence="14">
        <text>1D-myo-inositol hexakisphosphate + H2O = 1D-myo-inositol 1,2,4,5,6-pentakisphosphate + phosphate</text>
        <dbReference type="Rhea" id="RHEA:16989"/>
        <dbReference type="ChEBI" id="CHEBI:15377"/>
        <dbReference type="ChEBI" id="CHEBI:43474"/>
        <dbReference type="ChEBI" id="CHEBI:57798"/>
        <dbReference type="ChEBI" id="CHEBI:58130"/>
        <dbReference type="EC" id="3.1.3.62"/>
    </reaction>
    <physiologicalReaction direction="left-to-right" evidence="14">
        <dbReference type="Rhea" id="RHEA:16990"/>
    </physiologicalReaction>
</comment>
<dbReference type="Gramene" id="Pp3c24_6790V3.1">
    <property type="protein sequence ID" value="Pp3c24_6790V3.1"/>
    <property type="gene ID" value="Pp3c24_6790"/>
</dbReference>